<dbReference type="SUPFAM" id="SSF46785">
    <property type="entry name" value="Winged helix' DNA-binding domain"/>
    <property type="match status" value="1"/>
</dbReference>
<sequence>MKSMSRSRLTKGQMQAQLRQNARTLCSNCPNMSQTNGPLDDSLTSLQWLWNLNVNINPPFENRKDLETVSQEIKQESGHRAVHLPTNNVISDNKSNLACHFQQASYQSSTVSEMNSEHLCLCNHYSLIANSRNKAHGNKLATNQISHTKTDIPKKGVHTMPPKPVLNGKQKNSSEKSIQAQQFVGPLLSDAAKPYQTTILPPPSQKKLNVPQGSVDYKTNAYVRPPFSLVSLVCMALHKSKRSKMSASSIWKWIKDNFSYYRYSDSFGQKSIEQTLLKSKYFCKTQRKRKQQNLTFWQINQCHFTLRANKQSDLHESSAEHQQGISKSTSSGTILSTFAGRKRKQPSPQKRVCLQNNKQTCKCKESSPSESIDHTNLLQEQAPELGSLKGDYNWNSVFDEFFGNCNTGLPPQTVSMSSKTVYTPTQGNMLAGMMQGTEPPNTVVSQGDNVGDLNNENKFIGSDQSIELGTWNGSDVNDTMFSHCNDDYVSLDMGELSGGKEVDSLLIDVGDIDLTITGRQIEPPPEWVPVSGDIDAILCEKQEENLLNTTEGLCSAEDLSSLLDCGINKSLFIHSGTQCQGEEKNHDCGSSQHLSQTTSSCQNYKHHCALSTNEDNAKYLHLNPPKRKCLKF</sequence>
<dbReference type="GO" id="GO:0043565">
    <property type="term" value="F:sequence-specific DNA binding"/>
    <property type="evidence" value="ECO:0007669"/>
    <property type="project" value="InterPro"/>
</dbReference>
<evidence type="ECO:0000259" key="3">
    <source>
        <dbReference type="PROSITE" id="PS50039"/>
    </source>
</evidence>
<name>A0A6F9DDV4_9ASCI</name>
<dbReference type="PANTHER" id="PTHR46805:SF1">
    <property type="entry name" value="FORKHEAD BOX PROTEIN J1"/>
    <property type="match status" value="1"/>
</dbReference>
<dbReference type="Gene3D" id="1.10.10.10">
    <property type="entry name" value="Winged helix-like DNA-binding domain superfamily/Winged helix DNA-binding domain"/>
    <property type="match status" value="1"/>
</dbReference>
<dbReference type="EMBL" id="LR785261">
    <property type="protein sequence ID" value="CAB3246983.1"/>
    <property type="molecule type" value="mRNA"/>
</dbReference>
<feature type="DNA-binding region" description="Fork-head" evidence="2">
    <location>
        <begin position="224"/>
        <end position="300"/>
    </location>
</feature>
<reference evidence="4" key="1">
    <citation type="submission" date="2020-04" db="EMBL/GenBank/DDBJ databases">
        <authorList>
            <person name="Neveu A P."/>
        </authorList>
    </citation>
    <scope>NUCLEOTIDE SEQUENCE</scope>
    <source>
        <tissue evidence="4">Whole embryo</tissue>
    </source>
</reference>
<dbReference type="PANTHER" id="PTHR46805">
    <property type="entry name" value="FORKHEAD BOX PROTEIN J1"/>
    <property type="match status" value="1"/>
</dbReference>
<comment type="subcellular location">
    <subcellularLocation>
        <location evidence="2">Nucleus</location>
    </subcellularLocation>
</comment>
<dbReference type="InterPro" id="IPR036390">
    <property type="entry name" value="WH_DNA-bd_sf"/>
</dbReference>
<evidence type="ECO:0000313" key="4">
    <source>
        <dbReference type="EMBL" id="CAB3246983.1"/>
    </source>
</evidence>
<accession>A0A6F9DDV4</accession>
<dbReference type="InterPro" id="IPR036388">
    <property type="entry name" value="WH-like_DNA-bd_sf"/>
</dbReference>
<gene>
    <name evidence="4" type="primary">Foxtun2-002</name>
</gene>
<dbReference type="SMART" id="SM00339">
    <property type="entry name" value="FH"/>
    <property type="match status" value="1"/>
</dbReference>
<protein>
    <submittedName>
        <fullName evidence="4">Orphan Fox-2 transcription factor protein</fullName>
    </submittedName>
</protein>
<proteinExistence type="evidence at transcript level"/>
<dbReference type="InterPro" id="IPR047513">
    <property type="entry name" value="FOXJ1"/>
</dbReference>
<organism evidence="4">
    <name type="scientific">Phallusia mammillata</name>
    <dbReference type="NCBI Taxonomy" id="59560"/>
    <lineage>
        <taxon>Eukaryota</taxon>
        <taxon>Metazoa</taxon>
        <taxon>Chordata</taxon>
        <taxon>Tunicata</taxon>
        <taxon>Ascidiacea</taxon>
        <taxon>Phlebobranchia</taxon>
        <taxon>Ascidiidae</taxon>
        <taxon>Phallusia</taxon>
    </lineage>
</organism>
<dbReference type="AlphaFoldDB" id="A0A6F9DDV4"/>
<keyword evidence="2" id="KW-0539">Nucleus</keyword>
<evidence type="ECO:0000256" key="1">
    <source>
        <dbReference type="ARBA" id="ARBA00023125"/>
    </source>
</evidence>
<dbReference type="PRINTS" id="PR00053">
    <property type="entry name" value="FORKHEAD"/>
</dbReference>
<dbReference type="PROSITE" id="PS50039">
    <property type="entry name" value="FORK_HEAD_3"/>
    <property type="match status" value="1"/>
</dbReference>
<dbReference type="Pfam" id="PF00250">
    <property type="entry name" value="Forkhead"/>
    <property type="match status" value="1"/>
</dbReference>
<keyword evidence="1 2" id="KW-0238">DNA-binding</keyword>
<dbReference type="GO" id="GO:0003700">
    <property type="term" value="F:DNA-binding transcription factor activity"/>
    <property type="evidence" value="ECO:0007669"/>
    <property type="project" value="InterPro"/>
</dbReference>
<evidence type="ECO:0000256" key="2">
    <source>
        <dbReference type="PROSITE-ProRule" id="PRU00089"/>
    </source>
</evidence>
<feature type="domain" description="Fork-head" evidence="3">
    <location>
        <begin position="224"/>
        <end position="300"/>
    </location>
</feature>
<dbReference type="GO" id="GO:0005634">
    <property type="term" value="C:nucleus"/>
    <property type="evidence" value="ECO:0007669"/>
    <property type="project" value="UniProtKB-SubCell"/>
</dbReference>
<dbReference type="InterPro" id="IPR001766">
    <property type="entry name" value="Fork_head_dom"/>
</dbReference>